<dbReference type="OrthoDB" id="546826at2759"/>
<evidence type="ECO:0008006" key="4">
    <source>
        <dbReference type="Google" id="ProtNLM"/>
    </source>
</evidence>
<organism evidence="2 3">
    <name type="scientific">Allacma fusca</name>
    <dbReference type="NCBI Taxonomy" id="39272"/>
    <lineage>
        <taxon>Eukaryota</taxon>
        <taxon>Metazoa</taxon>
        <taxon>Ecdysozoa</taxon>
        <taxon>Arthropoda</taxon>
        <taxon>Hexapoda</taxon>
        <taxon>Collembola</taxon>
        <taxon>Symphypleona</taxon>
        <taxon>Sminthuridae</taxon>
        <taxon>Allacma</taxon>
    </lineage>
</organism>
<evidence type="ECO:0000256" key="1">
    <source>
        <dbReference type="PROSITE-ProRule" id="PRU10141"/>
    </source>
</evidence>
<gene>
    <name evidence="2" type="ORF">AFUS01_LOCUS26986</name>
</gene>
<name>A0A8J2KEI0_9HEXA</name>
<proteinExistence type="predicted"/>
<keyword evidence="3" id="KW-1185">Reference proteome</keyword>
<keyword evidence="1" id="KW-0547">Nucleotide-binding</keyword>
<dbReference type="PROSITE" id="PS00107">
    <property type="entry name" value="PROTEIN_KINASE_ATP"/>
    <property type="match status" value="1"/>
</dbReference>
<accession>A0A8J2KEI0</accession>
<dbReference type="Proteomes" id="UP000708208">
    <property type="component" value="Unassembled WGS sequence"/>
</dbReference>
<protein>
    <recommendedName>
        <fullName evidence="4">Protein kinase domain-containing protein</fullName>
    </recommendedName>
</protein>
<feature type="binding site" evidence="1">
    <location>
        <position position="64"/>
    </location>
    <ligand>
        <name>ATP</name>
        <dbReference type="ChEBI" id="CHEBI:30616"/>
    </ligand>
</feature>
<sequence>MKSLFQKLDKESIHIEPQVDRYSSKWEIPSGDLILGDVIGEGAFGLVRKALMYKNGHKVTVAVKT</sequence>
<comment type="caution">
    <text evidence="2">The sequence shown here is derived from an EMBL/GenBank/DDBJ whole genome shotgun (WGS) entry which is preliminary data.</text>
</comment>
<dbReference type="AlphaFoldDB" id="A0A8J2KEI0"/>
<feature type="non-terminal residue" evidence="2">
    <location>
        <position position="65"/>
    </location>
</feature>
<dbReference type="GO" id="GO:0005524">
    <property type="term" value="F:ATP binding"/>
    <property type="evidence" value="ECO:0007669"/>
    <property type="project" value="UniProtKB-UniRule"/>
</dbReference>
<keyword evidence="1" id="KW-0067">ATP-binding</keyword>
<dbReference type="InterPro" id="IPR017441">
    <property type="entry name" value="Protein_kinase_ATP_BS"/>
</dbReference>
<evidence type="ECO:0000313" key="2">
    <source>
        <dbReference type="EMBL" id="CAG7816361.1"/>
    </source>
</evidence>
<evidence type="ECO:0000313" key="3">
    <source>
        <dbReference type="Proteomes" id="UP000708208"/>
    </source>
</evidence>
<dbReference type="EMBL" id="CAJVCH010368046">
    <property type="protein sequence ID" value="CAG7816361.1"/>
    <property type="molecule type" value="Genomic_DNA"/>
</dbReference>
<reference evidence="2" key="1">
    <citation type="submission" date="2021-06" db="EMBL/GenBank/DDBJ databases">
        <authorList>
            <person name="Hodson N. C."/>
            <person name="Mongue J. A."/>
            <person name="Jaron S. K."/>
        </authorList>
    </citation>
    <scope>NUCLEOTIDE SEQUENCE</scope>
</reference>